<keyword evidence="2" id="KW-1185">Reference proteome</keyword>
<evidence type="ECO:0000313" key="2">
    <source>
        <dbReference type="Proteomes" id="UP000186922"/>
    </source>
</evidence>
<reference evidence="1 2" key="1">
    <citation type="journal article" date="2016" name="Nat. Commun.">
        <title>Extremotolerant tardigrade genome and improved radiotolerance of human cultured cells by tardigrade-unique protein.</title>
        <authorList>
            <person name="Hashimoto T."/>
            <person name="Horikawa D.D."/>
            <person name="Saito Y."/>
            <person name="Kuwahara H."/>
            <person name="Kozuka-Hata H."/>
            <person name="Shin-I T."/>
            <person name="Minakuchi Y."/>
            <person name="Ohishi K."/>
            <person name="Motoyama A."/>
            <person name="Aizu T."/>
            <person name="Enomoto A."/>
            <person name="Kondo K."/>
            <person name="Tanaka S."/>
            <person name="Hara Y."/>
            <person name="Koshikawa S."/>
            <person name="Sagara H."/>
            <person name="Miura T."/>
            <person name="Yokobori S."/>
            <person name="Miyagawa K."/>
            <person name="Suzuki Y."/>
            <person name="Kubo T."/>
            <person name="Oyama M."/>
            <person name="Kohara Y."/>
            <person name="Fujiyama A."/>
            <person name="Arakawa K."/>
            <person name="Katayama T."/>
            <person name="Toyoda A."/>
            <person name="Kunieda T."/>
        </authorList>
    </citation>
    <scope>NUCLEOTIDE SEQUENCE [LARGE SCALE GENOMIC DNA]</scope>
    <source>
        <strain evidence="1 2">YOKOZUNA-1</strain>
    </source>
</reference>
<sequence>MSDLLQTSFRSSRLLLGFMKCNKQELVNVLFDNKRKIEDPFCGEKQQVVHGQRK</sequence>
<name>A0A1D1UPP0_RAMVA</name>
<accession>A0A1D1UPP0</accession>
<dbReference type="Proteomes" id="UP000186922">
    <property type="component" value="Unassembled WGS sequence"/>
</dbReference>
<organism evidence="1 2">
    <name type="scientific">Ramazzottius varieornatus</name>
    <name type="common">Water bear</name>
    <name type="synonym">Tardigrade</name>
    <dbReference type="NCBI Taxonomy" id="947166"/>
    <lineage>
        <taxon>Eukaryota</taxon>
        <taxon>Metazoa</taxon>
        <taxon>Ecdysozoa</taxon>
        <taxon>Tardigrada</taxon>
        <taxon>Eutardigrada</taxon>
        <taxon>Parachela</taxon>
        <taxon>Hypsibioidea</taxon>
        <taxon>Ramazzottiidae</taxon>
        <taxon>Ramazzottius</taxon>
    </lineage>
</organism>
<proteinExistence type="predicted"/>
<comment type="caution">
    <text evidence="1">The sequence shown here is derived from an EMBL/GenBank/DDBJ whole genome shotgun (WGS) entry which is preliminary data.</text>
</comment>
<gene>
    <name evidence="1" type="primary">RvY_02152-1</name>
    <name evidence="1" type="synonym">RvY_02152.1</name>
    <name evidence="1" type="ORF">RvY_02152</name>
</gene>
<evidence type="ECO:0000313" key="1">
    <source>
        <dbReference type="EMBL" id="GAU89622.1"/>
    </source>
</evidence>
<dbReference type="AlphaFoldDB" id="A0A1D1UPP0"/>
<protein>
    <submittedName>
        <fullName evidence="1">Uncharacterized protein</fullName>
    </submittedName>
</protein>
<dbReference type="EMBL" id="BDGG01000001">
    <property type="protein sequence ID" value="GAU89622.1"/>
    <property type="molecule type" value="Genomic_DNA"/>
</dbReference>